<proteinExistence type="predicted"/>
<keyword evidence="2" id="KW-1185">Reference proteome</keyword>
<dbReference type="Proteomes" id="UP000292447">
    <property type="component" value="Chromosome I"/>
</dbReference>
<accession>A0A4P6XJ59</accession>
<evidence type="ECO:0000313" key="1">
    <source>
        <dbReference type="EMBL" id="QBM85701.1"/>
    </source>
</evidence>
<gene>
    <name evidence="1" type="ORF">METSCH_A03260</name>
</gene>
<organism evidence="1 2">
    <name type="scientific">Metschnikowia aff. pulcherrima</name>
    <dbReference type="NCBI Taxonomy" id="2163413"/>
    <lineage>
        <taxon>Eukaryota</taxon>
        <taxon>Fungi</taxon>
        <taxon>Dikarya</taxon>
        <taxon>Ascomycota</taxon>
        <taxon>Saccharomycotina</taxon>
        <taxon>Pichiomycetes</taxon>
        <taxon>Metschnikowiaceae</taxon>
        <taxon>Metschnikowia</taxon>
    </lineage>
</organism>
<evidence type="ECO:0000313" key="2">
    <source>
        <dbReference type="Proteomes" id="UP000292447"/>
    </source>
</evidence>
<reference evidence="2" key="1">
    <citation type="submission" date="2019-03" db="EMBL/GenBank/DDBJ databases">
        <title>Snf2 controls pulcherriminic acid biosynthesis and connects pigmentation and antifungal activity of the yeast Metschnikowia pulcherrima.</title>
        <authorList>
            <person name="Gore-Lloyd D."/>
            <person name="Sumann I."/>
            <person name="Brachmann A.O."/>
            <person name="Schneeberger K."/>
            <person name="Ortiz-Merino R.A."/>
            <person name="Moreno-Beltran M."/>
            <person name="Schlaefli M."/>
            <person name="Kirner P."/>
            <person name="Santos Kron A."/>
            <person name="Wolfe K.H."/>
            <person name="Piel J."/>
            <person name="Ahrens C.H."/>
            <person name="Henk D."/>
            <person name="Freimoser F.M."/>
        </authorList>
    </citation>
    <scope>NUCLEOTIDE SEQUENCE [LARGE SCALE GENOMIC DNA]</scope>
    <source>
        <strain evidence="2">APC 1.2</strain>
    </source>
</reference>
<sequence>MWPFGSSDKSSAELDKELPDDLKEFFRETDPSYRLNEHNEDPKEAQVQKVLAREKKQYSGEFDLYKRSETPRKVAGINCAELQQVVVECYRGWLFLGSECSLEIARTTKCMDIQKSALKKLRYEDCYSVKHCASIRAFTDKLFTSHFGQFGEKMDDENVARFDTALEEAFPAVWR</sequence>
<dbReference type="STRING" id="2163413.A0A4P6XJ59"/>
<name>A0A4P6XJ59_9ASCO</name>
<dbReference type="EMBL" id="CP034456">
    <property type="protein sequence ID" value="QBM85701.1"/>
    <property type="molecule type" value="Genomic_DNA"/>
</dbReference>
<dbReference type="AlphaFoldDB" id="A0A4P6XJ59"/>
<protein>
    <submittedName>
        <fullName evidence="1">Uncharacterized protein</fullName>
    </submittedName>
</protein>